<dbReference type="EMBL" id="JAZGUE010000001">
    <property type="protein sequence ID" value="KAL2271048.1"/>
    <property type="molecule type" value="Genomic_DNA"/>
</dbReference>
<dbReference type="GeneID" id="98125295"/>
<organism evidence="2 3">
    <name type="scientific">Remersonia thermophila</name>
    <dbReference type="NCBI Taxonomy" id="72144"/>
    <lineage>
        <taxon>Eukaryota</taxon>
        <taxon>Fungi</taxon>
        <taxon>Dikarya</taxon>
        <taxon>Ascomycota</taxon>
        <taxon>Pezizomycotina</taxon>
        <taxon>Sordariomycetes</taxon>
        <taxon>Sordariomycetidae</taxon>
        <taxon>Sordariales</taxon>
        <taxon>Sordariales incertae sedis</taxon>
        <taxon>Remersonia</taxon>
    </lineage>
</organism>
<feature type="compositionally biased region" description="Low complexity" evidence="1">
    <location>
        <begin position="47"/>
        <end position="57"/>
    </location>
</feature>
<feature type="compositionally biased region" description="Polar residues" evidence="1">
    <location>
        <begin position="1"/>
        <end position="11"/>
    </location>
</feature>
<sequence length="85" mass="8926">MAPSPLTQAPLSTFLPLAPSVSESAPRRPSQPDIAAGSETINKRRTSSSASTSSTTSFRFLRLGPVHDGEHLGGEKGDYSEVAVE</sequence>
<evidence type="ECO:0000256" key="1">
    <source>
        <dbReference type="SAM" id="MobiDB-lite"/>
    </source>
</evidence>
<protein>
    <submittedName>
        <fullName evidence="2">Uncharacterized protein</fullName>
    </submittedName>
</protein>
<feature type="compositionally biased region" description="Basic and acidic residues" evidence="1">
    <location>
        <begin position="65"/>
        <end position="79"/>
    </location>
</feature>
<dbReference type="Proteomes" id="UP001600064">
    <property type="component" value="Unassembled WGS sequence"/>
</dbReference>
<name>A0ABR4DKW9_9PEZI</name>
<reference evidence="2 3" key="1">
    <citation type="journal article" date="2024" name="Commun. Biol.">
        <title>Comparative genomic analysis of thermophilic fungi reveals convergent evolutionary adaptations and gene losses.</title>
        <authorList>
            <person name="Steindorff A.S."/>
            <person name="Aguilar-Pontes M.V."/>
            <person name="Robinson A.J."/>
            <person name="Andreopoulos B."/>
            <person name="LaButti K."/>
            <person name="Kuo A."/>
            <person name="Mondo S."/>
            <person name="Riley R."/>
            <person name="Otillar R."/>
            <person name="Haridas S."/>
            <person name="Lipzen A."/>
            <person name="Grimwood J."/>
            <person name="Schmutz J."/>
            <person name="Clum A."/>
            <person name="Reid I.D."/>
            <person name="Moisan M.C."/>
            <person name="Butler G."/>
            <person name="Nguyen T.T.M."/>
            <person name="Dewar K."/>
            <person name="Conant G."/>
            <person name="Drula E."/>
            <person name="Henrissat B."/>
            <person name="Hansel C."/>
            <person name="Singer S."/>
            <person name="Hutchinson M.I."/>
            <person name="de Vries R.P."/>
            <person name="Natvig D.O."/>
            <person name="Powell A.J."/>
            <person name="Tsang A."/>
            <person name="Grigoriev I.V."/>
        </authorList>
    </citation>
    <scope>NUCLEOTIDE SEQUENCE [LARGE SCALE GENOMIC DNA]</scope>
    <source>
        <strain evidence="2 3">ATCC 22073</strain>
    </source>
</reference>
<evidence type="ECO:0000313" key="3">
    <source>
        <dbReference type="Proteomes" id="UP001600064"/>
    </source>
</evidence>
<evidence type="ECO:0000313" key="2">
    <source>
        <dbReference type="EMBL" id="KAL2271048.1"/>
    </source>
</evidence>
<comment type="caution">
    <text evidence="2">The sequence shown here is derived from an EMBL/GenBank/DDBJ whole genome shotgun (WGS) entry which is preliminary data.</text>
</comment>
<dbReference type="RefSeq" id="XP_070869772.1">
    <property type="nucleotide sequence ID" value="XM_071010651.1"/>
</dbReference>
<gene>
    <name evidence="2" type="ORF">VTJ83DRAFT_419</name>
</gene>
<feature type="region of interest" description="Disordered" evidence="1">
    <location>
        <begin position="1"/>
        <end position="85"/>
    </location>
</feature>
<proteinExistence type="predicted"/>
<accession>A0ABR4DKW9</accession>
<keyword evidence="3" id="KW-1185">Reference proteome</keyword>